<evidence type="ECO:0000256" key="6">
    <source>
        <dbReference type="SAM" id="Phobius"/>
    </source>
</evidence>
<evidence type="ECO:0000313" key="9">
    <source>
        <dbReference type="Proteomes" id="UP000494165"/>
    </source>
</evidence>
<dbReference type="GO" id="GO:0055085">
    <property type="term" value="P:transmembrane transport"/>
    <property type="evidence" value="ECO:0007669"/>
    <property type="project" value="InterPro"/>
</dbReference>
<dbReference type="SUPFAM" id="SSF81321">
    <property type="entry name" value="Family A G protein-coupled receptor-like"/>
    <property type="match status" value="1"/>
</dbReference>
<evidence type="ECO:0000259" key="7">
    <source>
        <dbReference type="PROSITE" id="PS50186"/>
    </source>
</evidence>
<dbReference type="InterPro" id="IPR004776">
    <property type="entry name" value="Mem_transp_PIN-like"/>
</dbReference>
<feature type="transmembrane region" description="Helical" evidence="6">
    <location>
        <begin position="113"/>
        <end position="135"/>
    </location>
</feature>
<dbReference type="GO" id="GO:0016020">
    <property type="term" value="C:membrane"/>
    <property type="evidence" value="ECO:0007669"/>
    <property type="project" value="UniProtKB-SubCell"/>
</dbReference>
<feature type="transmembrane region" description="Helical" evidence="6">
    <location>
        <begin position="727"/>
        <end position="749"/>
    </location>
</feature>
<keyword evidence="2 6" id="KW-0812">Transmembrane</keyword>
<dbReference type="SMART" id="SM00049">
    <property type="entry name" value="DEP"/>
    <property type="match status" value="1"/>
</dbReference>
<feature type="transmembrane region" description="Helical" evidence="6">
    <location>
        <begin position="249"/>
        <end position="272"/>
    </location>
</feature>
<feature type="transmembrane region" description="Helical" evidence="6">
    <location>
        <begin position="350"/>
        <end position="372"/>
    </location>
</feature>
<dbReference type="InterPro" id="IPR000591">
    <property type="entry name" value="DEP_dom"/>
</dbReference>
<feature type="transmembrane region" description="Helical" evidence="6">
    <location>
        <begin position="457"/>
        <end position="481"/>
    </location>
</feature>
<keyword evidence="4 6" id="KW-0472">Membrane</keyword>
<gene>
    <name evidence="8" type="ORF">CLODIP_2_CD00243</name>
</gene>
<dbReference type="PANTHER" id="PTHR22829:SF5">
    <property type="entry name" value="INTEGRAL MEMBRANE PROTEIN GPR155"/>
    <property type="match status" value="1"/>
</dbReference>
<feature type="transmembrane region" description="Helical" evidence="6">
    <location>
        <begin position="323"/>
        <end position="343"/>
    </location>
</feature>
<sequence length="909" mass="100709">MLPTCVWGSRIIRDHLLTHFCAPPDLIQRYRMWQGNSSDVAPPNPGDIAMENLYPALIQCFAVIICGYVAGRFNLISQTEGKGLGTFVGTFALPSLIFLSLADLDLSSVNWKFLLSLLIAKAVVFVGVAIVTLLISRPVNLGRAGLFSIFCTQSNDFAIGYPIVAALYQKSHPEFPAYIYLAAPISLVILNPLAFVLMEIGNKRQSEGRQISGCQLIWSVVKGIVLNPVVLMTTLGILGNVIFRHRLPATISGVLQVLGSSFSATALFLLGLRMVGKVHKLQGAVLVAPAILIAVKLLVLPLVAREVVSIIKPGVNETDTLDYGTFGFLYGTFPAAPGVFVFATQYNVDIDLIASAMVACTFISAPLMFVSARMVTLTKLDPSDYLPELDTFVFRISIAGLFFSLWVIIVFILSKKYKRVPHRFTFCLIISQFIACAGAILWTVLGQDNEGWRSYLQFSIFALGVYGCRLWTAFLGVGLVFMQCRSLCFVLKLQPYFIILGWGIPAVIVAALLLVVKKEVIITGGRDPNFTYGEIQAVVATFLLIVCMLVTLGCLILHQRYRQRYSRYLLLVQDVSGDGNIQGGITSDEEDEGVGSEPKTLSTESCSSKGEACEGRNPNEPCSSGNGCCSRVVDIEDITVSHNRRLSLSDRTPRRRTASTLSAGDLCPGEFACASDGQEACRETVEKYRAAISTVTEDEEDEVESGGAACCRSDNEPEDEAQTLKHVVLLLFLLCSMFVGIALCVWTLVMEKLSGIFIELSFLDASLNFGQSIFAFAVFGLDSELIVLPFIKRWRRFWYGSEALQLVPWTELSLETRQVCEQFRKYHLDNCHQVIARNRRWRLQQFKHAFPGCVLVDWLLSVGLVHDRVEAVKYGRQLVEGRVLKHVAGHRHFHDGPFFYCFIRIQTEQ</sequence>
<dbReference type="Pfam" id="PF03547">
    <property type="entry name" value="Mem_trans"/>
    <property type="match status" value="1"/>
</dbReference>
<organism evidence="8 9">
    <name type="scientific">Cloeon dipterum</name>
    <dbReference type="NCBI Taxonomy" id="197152"/>
    <lineage>
        <taxon>Eukaryota</taxon>
        <taxon>Metazoa</taxon>
        <taxon>Ecdysozoa</taxon>
        <taxon>Arthropoda</taxon>
        <taxon>Hexapoda</taxon>
        <taxon>Insecta</taxon>
        <taxon>Pterygota</taxon>
        <taxon>Palaeoptera</taxon>
        <taxon>Ephemeroptera</taxon>
        <taxon>Pisciforma</taxon>
        <taxon>Baetidae</taxon>
        <taxon>Cloeon</taxon>
    </lineage>
</organism>
<dbReference type="InterPro" id="IPR051832">
    <property type="entry name" value="mTOR-Rac_regulators"/>
</dbReference>
<feature type="transmembrane region" description="Helical" evidence="6">
    <location>
        <begin position="284"/>
        <end position="303"/>
    </location>
</feature>
<evidence type="ECO:0000256" key="2">
    <source>
        <dbReference type="ARBA" id="ARBA00022692"/>
    </source>
</evidence>
<feature type="transmembrane region" description="Helical" evidence="6">
    <location>
        <begin position="147"/>
        <end position="169"/>
    </location>
</feature>
<feature type="transmembrane region" description="Helical" evidence="6">
    <location>
        <begin position="83"/>
        <end position="101"/>
    </location>
</feature>
<feature type="transmembrane region" description="Helical" evidence="6">
    <location>
        <begin position="219"/>
        <end position="243"/>
    </location>
</feature>
<dbReference type="Proteomes" id="UP000494165">
    <property type="component" value="Unassembled WGS sequence"/>
</dbReference>
<dbReference type="PROSITE" id="PS50186">
    <property type="entry name" value="DEP"/>
    <property type="match status" value="1"/>
</dbReference>
<feature type="compositionally biased region" description="Polar residues" evidence="5">
    <location>
        <begin position="599"/>
        <end position="608"/>
    </location>
</feature>
<dbReference type="Gene3D" id="1.10.10.10">
    <property type="entry name" value="Winged helix-like DNA-binding domain superfamily/Winged helix DNA-binding domain"/>
    <property type="match status" value="1"/>
</dbReference>
<dbReference type="InterPro" id="IPR036390">
    <property type="entry name" value="WH_DNA-bd_sf"/>
</dbReference>
<feature type="transmembrane region" description="Helical" evidence="6">
    <location>
        <begin position="175"/>
        <end position="198"/>
    </location>
</feature>
<dbReference type="GO" id="GO:0030514">
    <property type="term" value="P:negative regulation of BMP signaling pathway"/>
    <property type="evidence" value="ECO:0007669"/>
    <property type="project" value="TreeGrafter"/>
</dbReference>
<comment type="caution">
    <text evidence="8">The sequence shown here is derived from an EMBL/GenBank/DDBJ whole genome shotgun (WGS) entry which is preliminary data.</text>
</comment>
<reference evidence="8 9" key="1">
    <citation type="submission" date="2020-04" db="EMBL/GenBank/DDBJ databases">
        <authorList>
            <person name="Alioto T."/>
            <person name="Alioto T."/>
            <person name="Gomez Garrido J."/>
        </authorList>
    </citation>
    <scope>NUCLEOTIDE SEQUENCE [LARGE SCALE GENOMIC DNA]</scope>
</reference>
<dbReference type="GO" id="GO:0035556">
    <property type="term" value="P:intracellular signal transduction"/>
    <property type="evidence" value="ECO:0007669"/>
    <property type="project" value="InterPro"/>
</dbReference>
<dbReference type="OrthoDB" id="2133778at2759"/>
<feature type="transmembrane region" description="Helical" evidence="6">
    <location>
        <begin position="392"/>
        <end position="413"/>
    </location>
</feature>
<evidence type="ECO:0000256" key="5">
    <source>
        <dbReference type="SAM" id="MobiDB-lite"/>
    </source>
</evidence>
<dbReference type="PANTHER" id="PTHR22829">
    <property type="entry name" value="DEP DOMAIN PROTEIN"/>
    <property type="match status" value="1"/>
</dbReference>
<dbReference type="AlphaFoldDB" id="A0A8S1CY54"/>
<dbReference type="Pfam" id="PF00610">
    <property type="entry name" value="DEP"/>
    <property type="match status" value="1"/>
</dbReference>
<evidence type="ECO:0000256" key="1">
    <source>
        <dbReference type="ARBA" id="ARBA00004141"/>
    </source>
</evidence>
<evidence type="ECO:0000256" key="4">
    <source>
        <dbReference type="ARBA" id="ARBA00023136"/>
    </source>
</evidence>
<feature type="transmembrane region" description="Helical" evidence="6">
    <location>
        <begin position="769"/>
        <end position="791"/>
    </location>
</feature>
<name>A0A8S1CY54_9INSE</name>
<feature type="transmembrane region" description="Helical" evidence="6">
    <location>
        <begin position="53"/>
        <end position="71"/>
    </location>
</feature>
<dbReference type="InterPro" id="IPR036388">
    <property type="entry name" value="WH-like_DNA-bd_sf"/>
</dbReference>
<protein>
    <recommendedName>
        <fullName evidence="7">DEP domain-containing protein</fullName>
    </recommendedName>
</protein>
<feature type="transmembrane region" description="Helical" evidence="6">
    <location>
        <begin position="535"/>
        <end position="557"/>
    </location>
</feature>
<evidence type="ECO:0000256" key="3">
    <source>
        <dbReference type="ARBA" id="ARBA00022989"/>
    </source>
</evidence>
<feature type="domain" description="DEP" evidence="7">
    <location>
        <begin position="830"/>
        <end position="904"/>
    </location>
</feature>
<evidence type="ECO:0000313" key="8">
    <source>
        <dbReference type="EMBL" id="CAB3370270.1"/>
    </source>
</evidence>
<feature type="transmembrane region" description="Helical" evidence="6">
    <location>
        <begin position="493"/>
        <end position="515"/>
    </location>
</feature>
<keyword evidence="3 6" id="KW-1133">Transmembrane helix</keyword>
<comment type="subcellular location">
    <subcellularLocation>
        <location evidence="1">Membrane</location>
        <topology evidence="1">Multi-pass membrane protein</topology>
    </subcellularLocation>
</comment>
<accession>A0A8S1CY54</accession>
<proteinExistence type="predicted"/>
<keyword evidence="9" id="KW-1185">Reference proteome</keyword>
<feature type="transmembrane region" description="Helical" evidence="6">
    <location>
        <begin position="425"/>
        <end position="445"/>
    </location>
</feature>
<dbReference type="EMBL" id="CADEPI010000051">
    <property type="protein sequence ID" value="CAB3370270.1"/>
    <property type="molecule type" value="Genomic_DNA"/>
</dbReference>
<feature type="region of interest" description="Disordered" evidence="5">
    <location>
        <begin position="582"/>
        <end position="625"/>
    </location>
</feature>
<dbReference type="SUPFAM" id="SSF46785">
    <property type="entry name" value="Winged helix' DNA-binding domain"/>
    <property type="match status" value="1"/>
</dbReference>